<evidence type="ECO:0000256" key="13">
    <source>
        <dbReference type="ARBA" id="ARBA00057299"/>
    </source>
</evidence>
<keyword evidence="10" id="KW-0862">Zinc</keyword>
<dbReference type="Pfam" id="PF00246">
    <property type="entry name" value="Peptidase_M14"/>
    <property type="match status" value="1"/>
</dbReference>
<dbReference type="SMART" id="SM00631">
    <property type="entry name" value="Zn_pept"/>
    <property type="match status" value="1"/>
</dbReference>
<evidence type="ECO:0000256" key="14">
    <source>
        <dbReference type="PROSITE-ProRule" id="PRU01379"/>
    </source>
</evidence>
<dbReference type="InterPro" id="IPR057246">
    <property type="entry name" value="CARBOXYPEPT_ZN_1"/>
</dbReference>
<gene>
    <name evidence="17" type="ORF">ILUMI_02091</name>
</gene>
<dbReference type="OrthoDB" id="3626597at2759"/>
<evidence type="ECO:0000256" key="7">
    <source>
        <dbReference type="ARBA" id="ARBA00022723"/>
    </source>
</evidence>
<evidence type="ECO:0000256" key="4">
    <source>
        <dbReference type="ARBA" id="ARBA00022525"/>
    </source>
</evidence>
<dbReference type="PROSITE" id="PS52035">
    <property type="entry name" value="PEPTIDASE_M14"/>
    <property type="match status" value="1"/>
</dbReference>
<dbReference type="Gene3D" id="3.30.70.340">
    <property type="entry name" value="Metallocarboxypeptidase-like"/>
    <property type="match status" value="1"/>
</dbReference>
<feature type="active site" description="Proton donor/acceptor" evidence="14">
    <location>
        <position position="379"/>
    </location>
</feature>
<dbReference type="EMBL" id="VTPC01000866">
    <property type="protein sequence ID" value="KAF2904074.1"/>
    <property type="molecule type" value="Genomic_DNA"/>
</dbReference>
<keyword evidence="9" id="KW-0378">Hydrolase</keyword>
<evidence type="ECO:0000256" key="12">
    <source>
        <dbReference type="ARBA" id="ARBA00023157"/>
    </source>
</evidence>
<dbReference type="PANTHER" id="PTHR11705:SF140">
    <property type="entry name" value="FI02848P-RELATED"/>
    <property type="match status" value="1"/>
</dbReference>
<dbReference type="PROSITE" id="PS00132">
    <property type="entry name" value="CARBOXYPEPT_ZN_1"/>
    <property type="match status" value="1"/>
</dbReference>
<dbReference type="GO" id="GO:0005615">
    <property type="term" value="C:extracellular space"/>
    <property type="evidence" value="ECO:0007669"/>
    <property type="project" value="TreeGrafter"/>
</dbReference>
<evidence type="ECO:0000256" key="3">
    <source>
        <dbReference type="ARBA" id="ARBA00005988"/>
    </source>
</evidence>
<comment type="similarity">
    <text evidence="3 14">Belongs to the peptidase M14 family.</text>
</comment>
<keyword evidence="5" id="KW-0121">Carboxypeptidase</keyword>
<keyword evidence="4" id="KW-0964">Secreted</keyword>
<evidence type="ECO:0000256" key="2">
    <source>
        <dbReference type="ARBA" id="ARBA00004613"/>
    </source>
</evidence>
<dbReference type="SUPFAM" id="SSF53187">
    <property type="entry name" value="Zn-dependent exopeptidases"/>
    <property type="match status" value="1"/>
</dbReference>
<comment type="subcellular location">
    <subcellularLocation>
        <location evidence="2">Secreted</location>
    </subcellularLocation>
</comment>
<dbReference type="InterPro" id="IPR036990">
    <property type="entry name" value="M14A-like_propep"/>
</dbReference>
<dbReference type="PANTHER" id="PTHR11705">
    <property type="entry name" value="PROTEASE FAMILY M14 CARBOXYPEPTIDASE A,B"/>
    <property type="match status" value="1"/>
</dbReference>
<dbReference type="FunFam" id="3.40.630.10:FF:000040">
    <property type="entry name" value="zinc carboxypeptidase"/>
    <property type="match status" value="1"/>
</dbReference>
<dbReference type="InterPro" id="IPR003146">
    <property type="entry name" value="M14A_act_pep"/>
</dbReference>
<accession>A0A8K0DE28</accession>
<reference evidence="17" key="1">
    <citation type="submission" date="2019-08" db="EMBL/GenBank/DDBJ databases">
        <title>The genome of the North American firefly Photinus pyralis.</title>
        <authorList>
            <consortium name="Photinus pyralis genome working group"/>
            <person name="Fallon T.R."/>
            <person name="Sander Lower S.E."/>
            <person name="Weng J.-K."/>
        </authorList>
    </citation>
    <scope>NUCLEOTIDE SEQUENCE</scope>
    <source>
        <strain evidence="17">TRF0915ILg1</strain>
        <tissue evidence="17">Whole body</tissue>
    </source>
</reference>
<organism evidence="17 18">
    <name type="scientific">Ignelater luminosus</name>
    <name type="common">Cucubano</name>
    <name type="synonym">Pyrophorus luminosus</name>
    <dbReference type="NCBI Taxonomy" id="2038154"/>
    <lineage>
        <taxon>Eukaryota</taxon>
        <taxon>Metazoa</taxon>
        <taxon>Ecdysozoa</taxon>
        <taxon>Arthropoda</taxon>
        <taxon>Hexapoda</taxon>
        <taxon>Insecta</taxon>
        <taxon>Pterygota</taxon>
        <taxon>Neoptera</taxon>
        <taxon>Endopterygota</taxon>
        <taxon>Coleoptera</taxon>
        <taxon>Polyphaga</taxon>
        <taxon>Elateriformia</taxon>
        <taxon>Elateroidea</taxon>
        <taxon>Elateridae</taxon>
        <taxon>Agrypninae</taxon>
        <taxon>Pyrophorini</taxon>
        <taxon>Ignelater</taxon>
    </lineage>
</organism>
<dbReference type="Proteomes" id="UP000801492">
    <property type="component" value="Unassembled WGS sequence"/>
</dbReference>
<keyword evidence="8 15" id="KW-0732">Signal</keyword>
<evidence type="ECO:0000256" key="11">
    <source>
        <dbReference type="ARBA" id="ARBA00023049"/>
    </source>
</evidence>
<evidence type="ECO:0000256" key="5">
    <source>
        <dbReference type="ARBA" id="ARBA00022645"/>
    </source>
</evidence>
<comment type="caution">
    <text evidence="17">The sequence shown here is derived from an EMBL/GenBank/DDBJ whole genome shotgun (WGS) entry which is preliminary data.</text>
</comment>
<dbReference type="InterPro" id="IPR000834">
    <property type="entry name" value="Peptidase_M14"/>
</dbReference>
<evidence type="ECO:0000313" key="17">
    <source>
        <dbReference type="EMBL" id="KAF2904074.1"/>
    </source>
</evidence>
<sequence length="420" mass="48050">MNMSWLISLLIYPLILITNTEKVSYKGYNMYVISTENEEQGRKLLAVQNQNLKIHFLKQAVNSKLQGLTSVVVSPQSNAAFNAFLRKNNYDFQIITKDFESLLKSEQPRSKRFAVSPNSINFEEYHRHAKINSYLRSLAETYPNITNLLSIGTTTEGRELLGLNISYNDKVKPMILIDAGIHAREWIAPALALYIIQQLVENSNNAKLIKNVDWIVIPLLNPDGYEYTHTTNRLWRKTRSRGKYCFGADPNRNFNFHWGERGSSDDECSDIYRGSKPFSEPEIKAFRDLILRYAANIKLSISLHSFGQLILHPWTYTTNLPANIKELNRLGIHVAETLKNATKANYGVGPVSQVLYYAAGSNIDWIMAVAGINLTYVIELPPQHDNTMQFILPSRFIKDLVSKSFEGIKTFHEYIENVYV</sequence>
<dbReference type="CDD" id="cd03860">
    <property type="entry name" value="M14_CP_A-B_like"/>
    <property type="match status" value="1"/>
</dbReference>
<dbReference type="GO" id="GO:0008270">
    <property type="term" value="F:zinc ion binding"/>
    <property type="evidence" value="ECO:0007669"/>
    <property type="project" value="InterPro"/>
</dbReference>
<feature type="signal peptide" evidence="15">
    <location>
        <begin position="1"/>
        <end position="20"/>
    </location>
</feature>
<evidence type="ECO:0000256" key="6">
    <source>
        <dbReference type="ARBA" id="ARBA00022670"/>
    </source>
</evidence>
<proteinExistence type="inferred from homology"/>
<feature type="chain" id="PRO_5035424975" description="Peptidase M14 domain-containing protein" evidence="15">
    <location>
        <begin position="21"/>
        <end position="420"/>
    </location>
</feature>
<keyword evidence="11" id="KW-0482">Metalloprotease</keyword>
<keyword evidence="7" id="KW-0479">Metal-binding</keyword>
<dbReference type="PRINTS" id="PR00765">
    <property type="entry name" value="CRBOXYPTASEA"/>
</dbReference>
<dbReference type="Gene3D" id="3.40.630.10">
    <property type="entry name" value="Zn peptidases"/>
    <property type="match status" value="1"/>
</dbReference>
<keyword evidence="18" id="KW-1185">Reference proteome</keyword>
<dbReference type="AlphaFoldDB" id="A0A8K0DE28"/>
<evidence type="ECO:0000256" key="10">
    <source>
        <dbReference type="ARBA" id="ARBA00022833"/>
    </source>
</evidence>
<dbReference type="Pfam" id="PF02244">
    <property type="entry name" value="Propep_M14"/>
    <property type="match status" value="1"/>
</dbReference>
<evidence type="ECO:0000256" key="9">
    <source>
        <dbReference type="ARBA" id="ARBA00022801"/>
    </source>
</evidence>
<evidence type="ECO:0000313" key="18">
    <source>
        <dbReference type="Proteomes" id="UP000801492"/>
    </source>
</evidence>
<name>A0A8K0DE28_IGNLU</name>
<dbReference type="SUPFAM" id="SSF54897">
    <property type="entry name" value="Protease propeptides/inhibitors"/>
    <property type="match status" value="1"/>
</dbReference>
<keyword evidence="6" id="KW-0645">Protease</keyword>
<evidence type="ECO:0000256" key="1">
    <source>
        <dbReference type="ARBA" id="ARBA00001947"/>
    </source>
</evidence>
<evidence type="ECO:0000256" key="15">
    <source>
        <dbReference type="SAM" id="SignalP"/>
    </source>
</evidence>
<evidence type="ECO:0000259" key="16">
    <source>
        <dbReference type="PROSITE" id="PS52035"/>
    </source>
</evidence>
<comment type="cofactor">
    <cofactor evidence="1">
        <name>Zn(2+)</name>
        <dbReference type="ChEBI" id="CHEBI:29105"/>
    </cofactor>
</comment>
<protein>
    <recommendedName>
        <fullName evidence="16">Peptidase M14 domain-containing protein</fullName>
    </recommendedName>
</protein>
<dbReference type="GO" id="GO:0004181">
    <property type="term" value="F:metallocarboxypeptidase activity"/>
    <property type="evidence" value="ECO:0007669"/>
    <property type="project" value="InterPro"/>
</dbReference>
<evidence type="ECO:0000256" key="8">
    <source>
        <dbReference type="ARBA" id="ARBA00022729"/>
    </source>
</evidence>
<comment type="function">
    <text evidence="13">Involved in the digestion of the blood meal.</text>
</comment>
<dbReference type="GO" id="GO:0006508">
    <property type="term" value="P:proteolysis"/>
    <property type="evidence" value="ECO:0007669"/>
    <property type="project" value="UniProtKB-KW"/>
</dbReference>
<feature type="domain" description="Peptidase M14" evidence="16">
    <location>
        <begin position="124"/>
        <end position="415"/>
    </location>
</feature>
<keyword evidence="12" id="KW-1015">Disulfide bond</keyword>